<feature type="domain" description="DUF112" evidence="2">
    <location>
        <begin position="18"/>
        <end position="437"/>
    </location>
</feature>
<dbReference type="EMBL" id="ABXU01000058">
    <property type="protein sequence ID" value="EEB33291.1"/>
    <property type="molecule type" value="Genomic_DNA"/>
</dbReference>
<evidence type="ECO:0000313" key="3">
    <source>
        <dbReference type="EMBL" id="EEB33291.1"/>
    </source>
</evidence>
<reference evidence="3 4" key="2">
    <citation type="submission" date="2008-10" db="EMBL/GenBank/DDBJ databases">
        <authorList>
            <person name="Fulton L."/>
            <person name="Clifton S."/>
            <person name="Fulton B."/>
            <person name="Xu J."/>
            <person name="Minx P."/>
            <person name="Pepin K.H."/>
            <person name="Johnson M."/>
            <person name="Bhonagiri V."/>
            <person name="Nash W.E."/>
            <person name="Mardis E.R."/>
            <person name="Wilson R.K."/>
        </authorList>
    </citation>
    <scope>NUCLEOTIDE SEQUENCE [LARGE SCALE GENOMIC DNA]</scope>
    <source>
        <strain evidence="3 4">ATCC 29098</strain>
    </source>
</reference>
<dbReference type="InterPro" id="IPR002823">
    <property type="entry name" value="DUF112_TM"/>
</dbReference>
<organism evidence="3 4">
    <name type="scientific">Desulfovibrio piger ATCC 29098</name>
    <dbReference type="NCBI Taxonomy" id="411464"/>
    <lineage>
        <taxon>Bacteria</taxon>
        <taxon>Pseudomonadati</taxon>
        <taxon>Thermodesulfobacteriota</taxon>
        <taxon>Desulfovibrionia</taxon>
        <taxon>Desulfovibrionales</taxon>
        <taxon>Desulfovibrionaceae</taxon>
        <taxon>Desulfovibrio</taxon>
    </lineage>
</organism>
<keyword evidence="1" id="KW-0812">Transmembrane</keyword>
<dbReference type="Proteomes" id="UP000003676">
    <property type="component" value="Unassembled WGS sequence"/>
</dbReference>
<feature type="transmembrane region" description="Helical" evidence="1">
    <location>
        <begin position="104"/>
        <end position="129"/>
    </location>
</feature>
<evidence type="ECO:0000256" key="1">
    <source>
        <dbReference type="SAM" id="Phobius"/>
    </source>
</evidence>
<proteinExistence type="predicted"/>
<comment type="caution">
    <text evidence="3">The sequence shown here is derived from an EMBL/GenBank/DDBJ whole genome shotgun (WGS) entry which is preliminary data.</text>
</comment>
<dbReference type="HOGENOM" id="CLU_022936_2_0_7"/>
<sequence length="501" mass="53252">MDLIIQGIQWIFSNPINIMYFFTALFGGLFFGAVPGISVVTLGAIILPFTAYLDTAQALMIYGVMYCSGTFGGAVMAILFNIPGAPENAPTAFDGYPLTKKGKAGLAIGTAVSCSAIGGILSSVGMMLGTDAIARWAIRSFGPPEMFAVIFCGCAVAATVGASSTLKGWISLFIGLLLSTVGQDPVGGISRYTFGVVGLSSGISFIPLLLGFFSITEVLSSAGKSISFKPEVPKVQIEFPSLSLFWKQRFNVLRSSFVGFFCGLLPGLGATLAAFLSYSEARRWSKNPENFGKGEISGVVASETGNNAATGGAMIPMLALGLPGGSTTALMLSVFMLHGLEPGPLIMVEQEGMVWSVFTSMLLANCCILFLGYVTMRIVVNLLRIPNNYLMPIVFVLATIGAYALRNSTFDVVIMLAAGIAGFFLRRRGYSPASIVLGSILGSLGESALAKSMQLSTYDWTIFFSRPFAAFFMISGIIAILLTIWRGIREVVQRRNADLPQ</sequence>
<dbReference type="PANTHER" id="PTHR35342:SF5">
    <property type="entry name" value="TRICARBOXYLIC TRANSPORT PROTEIN"/>
    <property type="match status" value="1"/>
</dbReference>
<feature type="transmembrane region" description="Helical" evidence="1">
    <location>
        <begin position="410"/>
        <end position="426"/>
    </location>
</feature>
<feature type="transmembrane region" description="Helical" evidence="1">
    <location>
        <begin position="20"/>
        <end position="47"/>
    </location>
</feature>
<dbReference type="Pfam" id="PF01970">
    <property type="entry name" value="TctA"/>
    <property type="match status" value="1"/>
</dbReference>
<feature type="transmembrane region" description="Helical" evidence="1">
    <location>
        <begin position="317"/>
        <end position="340"/>
    </location>
</feature>
<dbReference type="PANTHER" id="PTHR35342">
    <property type="entry name" value="TRICARBOXYLIC TRANSPORT PROTEIN"/>
    <property type="match status" value="1"/>
</dbReference>
<keyword evidence="1" id="KW-0472">Membrane</keyword>
<keyword evidence="1" id="KW-1133">Transmembrane helix</keyword>
<dbReference type="AlphaFoldDB" id="B6WUX7"/>
<feature type="transmembrane region" description="Helical" evidence="1">
    <location>
        <begin position="194"/>
        <end position="215"/>
    </location>
</feature>
<feature type="transmembrane region" description="Helical" evidence="1">
    <location>
        <begin position="462"/>
        <end position="485"/>
    </location>
</feature>
<dbReference type="eggNOG" id="COG3333">
    <property type="taxonomic scope" value="Bacteria"/>
</dbReference>
<feature type="transmembrane region" description="Helical" evidence="1">
    <location>
        <begin position="257"/>
        <end position="278"/>
    </location>
</feature>
<dbReference type="OrthoDB" id="9781349at2"/>
<protein>
    <submittedName>
        <fullName evidence="3">Membrane protein</fullName>
    </submittedName>
</protein>
<feature type="transmembrane region" description="Helical" evidence="1">
    <location>
        <begin position="141"/>
        <end position="160"/>
    </location>
</feature>
<accession>B6WUX7</accession>
<gene>
    <name evidence="3" type="ORF">DESPIG_01892</name>
</gene>
<name>B6WUX7_9BACT</name>
<reference evidence="3 4" key="1">
    <citation type="submission" date="2008-10" db="EMBL/GenBank/DDBJ databases">
        <title>Draft genome sequence of Desulvovibrio piger (ATCC 29098).</title>
        <authorList>
            <person name="Sudarsanam P."/>
            <person name="Ley R."/>
            <person name="Guruge J."/>
            <person name="Turnbaugh P.J."/>
            <person name="Mahowald M."/>
            <person name="Liep D."/>
            <person name="Gordon J."/>
        </authorList>
    </citation>
    <scope>NUCLEOTIDE SEQUENCE [LARGE SCALE GENOMIC DNA]</scope>
    <source>
        <strain evidence="3 4">ATCC 29098</strain>
    </source>
</reference>
<evidence type="ECO:0000259" key="2">
    <source>
        <dbReference type="Pfam" id="PF01970"/>
    </source>
</evidence>
<feature type="transmembrane region" description="Helical" evidence="1">
    <location>
        <begin position="433"/>
        <end position="450"/>
    </location>
</feature>
<feature type="transmembrane region" description="Helical" evidence="1">
    <location>
        <begin position="59"/>
        <end position="84"/>
    </location>
</feature>
<evidence type="ECO:0000313" key="4">
    <source>
        <dbReference type="Proteomes" id="UP000003676"/>
    </source>
</evidence>
<feature type="transmembrane region" description="Helical" evidence="1">
    <location>
        <begin position="386"/>
        <end position="404"/>
    </location>
</feature>
<feature type="transmembrane region" description="Helical" evidence="1">
    <location>
        <begin position="352"/>
        <end position="374"/>
    </location>
</feature>
<dbReference type="RefSeq" id="WP_006007033.1">
    <property type="nucleotide sequence ID" value="NZ_DS996359.1"/>
</dbReference>